<protein>
    <submittedName>
        <fullName evidence="1">Uncharacterized protein</fullName>
    </submittedName>
</protein>
<proteinExistence type="predicted"/>
<sequence>MAYILSVGTSLPKHHVGQKKKAADFARSQFKRSFKDIDRLLRAFQNGEIESRQFVQPIEWYQTHHSFEEKKQSLFGKSIGSCKKKQSYTVFMRRRS</sequence>
<dbReference type="EMBL" id="AP021906">
    <property type="protein sequence ID" value="BBP90218.1"/>
    <property type="molecule type" value="Genomic_DNA"/>
</dbReference>
<dbReference type="Gene3D" id="3.40.47.10">
    <property type="match status" value="1"/>
</dbReference>
<gene>
    <name evidence="1" type="ORF">BsIDN1_38360</name>
</gene>
<evidence type="ECO:0000313" key="2">
    <source>
        <dbReference type="Proteomes" id="UP000464658"/>
    </source>
</evidence>
<dbReference type="InterPro" id="IPR016039">
    <property type="entry name" value="Thiolase-like"/>
</dbReference>
<dbReference type="GO" id="GO:0016746">
    <property type="term" value="F:acyltransferase activity"/>
    <property type="evidence" value="ECO:0007669"/>
    <property type="project" value="InterPro"/>
</dbReference>
<evidence type="ECO:0000313" key="1">
    <source>
        <dbReference type="EMBL" id="BBP90218.1"/>
    </source>
</evidence>
<dbReference type="Proteomes" id="UP000464658">
    <property type="component" value="Chromosome"/>
</dbReference>
<name>A0A5S9MBB9_BACIA</name>
<dbReference type="AlphaFoldDB" id="A0A5S9MBB9"/>
<reference evidence="1 2" key="1">
    <citation type="submission" date="2019-12" db="EMBL/GenBank/DDBJ databases">
        <title>Full genome sequence of a Bacillus safensis strain isolated from commercially available natto in Indonesia.</title>
        <authorList>
            <person name="Yoshida M."/>
            <person name="Uomi M."/>
            <person name="Waturangi D."/>
            <person name="Ekaputri J.J."/>
            <person name="Setiamarga D.H.E."/>
        </authorList>
    </citation>
    <scope>NUCLEOTIDE SEQUENCE [LARGE SCALE GENOMIC DNA]</scope>
    <source>
        <strain evidence="1 2">IDN1</strain>
    </source>
</reference>
<accession>A0A5S9MBB9</accession>
<organism evidence="1 2">
    <name type="scientific">Bacillus safensis</name>
    <dbReference type="NCBI Taxonomy" id="561879"/>
    <lineage>
        <taxon>Bacteria</taxon>
        <taxon>Bacillati</taxon>
        <taxon>Bacillota</taxon>
        <taxon>Bacilli</taxon>
        <taxon>Bacillales</taxon>
        <taxon>Bacillaceae</taxon>
        <taxon>Bacillus</taxon>
    </lineage>
</organism>
<dbReference type="SUPFAM" id="SSF53901">
    <property type="entry name" value="Thiolase-like"/>
    <property type="match status" value="1"/>
</dbReference>